<accession>A0AAD4D0B5</accession>
<feature type="compositionally biased region" description="Gly residues" evidence="1">
    <location>
        <begin position="29"/>
        <end position="49"/>
    </location>
</feature>
<name>A0AAD4D0B5_9FUNG</name>
<gene>
    <name evidence="2" type="ORF">BGZ95_007211</name>
</gene>
<dbReference type="AlphaFoldDB" id="A0AAD4D0B5"/>
<dbReference type="EMBL" id="JAAAIL010003481">
    <property type="protein sequence ID" value="KAG0250402.1"/>
    <property type="molecule type" value="Genomic_DNA"/>
</dbReference>
<feature type="region of interest" description="Disordered" evidence="1">
    <location>
        <begin position="1"/>
        <end position="64"/>
    </location>
</feature>
<feature type="compositionally biased region" description="Pro residues" evidence="1">
    <location>
        <begin position="195"/>
        <end position="204"/>
    </location>
</feature>
<dbReference type="Proteomes" id="UP001194580">
    <property type="component" value="Unassembled WGS sequence"/>
</dbReference>
<evidence type="ECO:0000256" key="1">
    <source>
        <dbReference type="SAM" id="MobiDB-lite"/>
    </source>
</evidence>
<feature type="compositionally biased region" description="Polar residues" evidence="1">
    <location>
        <begin position="162"/>
        <end position="181"/>
    </location>
</feature>
<proteinExistence type="predicted"/>
<evidence type="ECO:0000313" key="2">
    <source>
        <dbReference type="EMBL" id="KAG0250402.1"/>
    </source>
</evidence>
<feature type="region of interest" description="Disordered" evidence="1">
    <location>
        <begin position="286"/>
        <end position="310"/>
    </location>
</feature>
<comment type="caution">
    <text evidence="2">The sequence shown here is derived from an EMBL/GenBank/DDBJ whole genome shotgun (WGS) entry which is preliminary data.</text>
</comment>
<keyword evidence="3" id="KW-1185">Reference proteome</keyword>
<feature type="compositionally biased region" description="Low complexity" evidence="1">
    <location>
        <begin position="264"/>
        <end position="273"/>
    </location>
</feature>
<sequence length="352" mass="35346">MSDTGGHFGGQGQGQAIGGDQVHNPFDGYGSGGHESGYGHGQDFGGYGQGQAVDPSSGFGGSGAGTGAGGGNIGISGVGGGVGGGGGISGGAGSGFGVVGGGGVQPIPSAYPYTIGMVPPPVPFIPNRNSSANNHRLSVNPSNTSAQTEYALLDLTSIPAPQGSSSTSYRPLDRFSSNASRTTHNSGSGAGGNSPIPPPIPPHPGSTTISHSTWDESSQEYRPDRPLSQASLASTTLGPYQSIGSPIMYQDFIPPPTAKSPQLNNNNNNNTTNVLPLKIATTATTGGAGVRRSVGAPQDRGPEMLASPITSAYPSDLNAFERRAPQENSYNPDSLYNVVASTLRQPQGEGGP</sequence>
<evidence type="ECO:0000313" key="3">
    <source>
        <dbReference type="Proteomes" id="UP001194580"/>
    </source>
</evidence>
<feature type="region of interest" description="Disordered" evidence="1">
    <location>
        <begin position="159"/>
        <end position="226"/>
    </location>
</feature>
<reference evidence="2" key="1">
    <citation type="journal article" date="2020" name="Fungal Divers.">
        <title>Resolving the Mortierellaceae phylogeny through synthesis of multi-gene phylogenetics and phylogenomics.</title>
        <authorList>
            <person name="Vandepol N."/>
            <person name="Liber J."/>
            <person name="Desiro A."/>
            <person name="Na H."/>
            <person name="Kennedy M."/>
            <person name="Barry K."/>
            <person name="Grigoriev I.V."/>
            <person name="Miller A.N."/>
            <person name="O'Donnell K."/>
            <person name="Stajich J.E."/>
            <person name="Bonito G."/>
        </authorList>
    </citation>
    <scope>NUCLEOTIDE SEQUENCE</scope>
    <source>
        <strain evidence="2">NRRL 28262</strain>
    </source>
</reference>
<protein>
    <submittedName>
        <fullName evidence="2">Uncharacterized protein</fullName>
    </submittedName>
</protein>
<feature type="region of interest" description="Disordered" evidence="1">
    <location>
        <begin position="251"/>
        <end position="273"/>
    </location>
</feature>
<feature type="compositionally biased region" description="Gly residues" evidence="1">
    <location>
        <begin position="1"/>
        <end position="17"/>
    </location>
</feature>
<organism evidence="2 3">
    <name type="scientific">Linnemannia exigua</name>
    <dbReference type="NCBI Taxonomy" id="604196"/>
    <lineage>
        <taxon>Eukaryota</taxon>
        <taxon>Fungi</taxon>
        <taxon>Fungi incertae sedis</taxon>
        <taxon>Mucoromycota</taxon>
        <taxon>Mortierellomycotina</taxon>
        <taxon>Mortierellomycetes</taxon>
        <taxon>Mortierellales</taxon>
        <taxon>Mortierellaceae</taxon>
        <taxon>Linnemannia</taxon>
    </lineage>
</organism>